<protein>
    <recommendedName>
        <fullName evidence="6 15">3-isopropylmalate dehydrogenase</fullName>
        <ecNumber evidence="6 15">1.1.1.85</ecNumber>
    </recommendedName>
</protein>
<keyword evidence="14 15" id="KW-0100">Branched-chain amino acid biosynthesis</keyword>
<dbReference type="GO" id="GO:0000287">
    <property type="term" value="F:magnesium ion binding"/>
    <property type="evidence" value="ECO:0007669"/>
    <property type="project" value="InterPro"/>
</dbReference>
<evidence type="ECO:0000313" key="17">
    <source>
        <dbReference type="EMBL" id="CAA0827349.1"/>
    </source>
</evidence>
<gene>
    <name evidence="17" type="ORF">SHERM_23044</name>
</gene>
<evidence type="ECO:0000256" key="3">
    <source>
        <dbReference type="ARBA" id="ARBA00004762"/>
    </source>
</evidence>
<reference evidence="17" key="1">
    <citation type="submission" date="2019-12" db="EMBL/GenBank/DDBJ databases">
        <authorList>
            <person name="Scholes J."/>
        </authorList>
    </citation>
    <scope>NUCLEOTIDE SEQUENCE</scope>
</reference>
<dbReference type="InterPro" id="IPR024084">
    <property type="entry name" value="IsoPropMal-DH-like_dom"/>
</dbReference>
<keyword evidence="18" id="KW-1185">Reference proteome</keyword>
<dbReference type="EC" id="1.1.1.85" evidence="6 15"/>
<evidence type="ECO:0000256" key="10">
    <source>
        <dbReference type="ARBA" id="ARBA00022842"/>
    </source>
</evidence>
<comment type="subunit">
    <text evidence="5 15">Homodimer.</text>
</comment>
<dbReference type="PANTHER" id="PTHR42979:SF1">
    <property type="entry name" value="3-ISOPROPYLMALATE DEHYDROGENASE"/>
    <property type="match status" value="1"/>
</dbReference>
<keyword evidence="7 15" id="KW-0432">Leucine biosynthesis</keyword>
<accession>A0A9N7N5S8</accession>
<dbReference type="HAMAP" id="MF_01033">
    <property type="entry name" value="LeuB_type1"/>
    <property type="match status" value="1"/>
</dbReference>
<dbReference type="Pfam" id="PF00180">
    <property type="entry name" value="Iso_dh"/>
    <property type="match status" value="1"/>
</dbReference>
<keyword evidence="11" id="KW-0560">Oxidoreductase</keyword>
<comment type="cofactor">
    <cofactor evidence="2">
        <name>Mn(2+)</name>
        <dbReference type="ChEBI" id="CHEBI:29035"/>
    </cofactor>
</comment>
<dbReference type="FunFam" id="3.40.718.10:FF:000004">
    <property type="entry name" value="3-isopropylmalate dehydrogenase"/>
    <property type="match status" value="1"/>
</dbReference>
<dbReference type="PROSITE" id="PS00470">
    <property type="entry name" value="IDH_IMDH"/>
    <property type="match status" value="1"/>
</dbReference>
<dbReference type="Proteomes" id="UP001153555">
    <property type="component" value="Unassembled WGS sequence"/>
</dbReference>
<keyword evidence="13" id="KW-0464">Manganese</keyword>
<dbReference type="SUPFAM" id="SSF53659">
    <property type="entry name" value="Isocitrate/Isopropylmalate dehydrogenase-like"/>
    <property type="match status" value="1"/>
</dbReference>
<proteinExistence type="inferred from homology"/>
<evidence type="ECO:0000259" key="16">
    <source>
        <dbReference type="SMART" id="SM01329"/>
    </source>
</evidence>
<dbReference type="NCBIfam" id="TIGR00169">
    <property type="entry name" value="leuB"/>
    <property type="match status" value="1"/>
</dbReference>
<comment type="pathway">
    <text evidence="3 15">Amino-acid biosynthesis; L-leucine biosynthesis; L-leucine from 3-methyl-2-oxobutanoate: step 3/4.</text>
</comment>
<dbReference type="Gene3D" id="3.40.718.10">
    <property type="entry name" value="Isopropylmalate Dehydrogenase"/>
    <property type="match status" value="1"/>
</dbReference>
<organism evidence="17 18">
    <name type="scientific">Striga hermonthica</name>
    <name type="common">Purple witchweed</name>
    <name type="synonym">Buchnera hermonthica</name>
    <dbReference type="NCBI Taxonomy" id="68872"/>
    <lineage>
        <taxon>Eukaryota</taxon>
        <taxon>Viridiplantae</taxon>
        <taxon>Streptophyta</taxon>
        <taxon>Embryophyta</taxon>
        <taxon>Tracheophyta</taxon>
        <taxon>Spermatophyta</taxon>
        <taxon>Magnoliopsida</taxon>
        <taxon>eudicotyledons</taxon>
        <taxon>Gunneridae</taxon>
        <taxon>Pentapetalae</taxon>
        <taxon>asterids</taxon>
        <taxon>lamiids</taxon>
        <taxon>Lamiales</taxon>
        <taxon>Orobanchaceae</taxon>
        <taxon>Buchnereae</taxon>
        <taxon>Striga</taxon>
    </lineage>
</organism>
<comment type="cofactor">
    <cofactor evidence="15">
        <name>Mg(2+)</name>
        <dbReference type="ChEBI" id="CHEBI:18420"/>
    </cofactor>
    <cofactor evidence="15">
        <name>Mn(2+)</name>
        <dbReference type="ChEBI" id="CHEBI:29035"/>
    </cofactor>
    <text evidence="15">Binds 1 Mg(2+) or Mn(2+) ion per subunit.</text>
</comment>
<sequence>MAVSLQLNFKPLRPRFLHSKPHPKSAPKIAGIRCSAATQKKSYTLTLLPGDGIGPEVVSVAKDALQLVASQEGIEFKFKELPMGGAALDLTGVPLPEETLSAAKASDAVLLGAIGGYKWDNNEKHLKPETGLLQLRAGLQVFANLRPATVFPQLVDASTLKKEVAEGVDLMVVRELTGGIYFGKPRGFGKNENGEETGFNTEIYAVHEIDRIARVAFETARKRNGKLCSVDKANVLEASMLWRKRVTDMASEYPDVELSHMYVDNAAMQLVRNPKQFDTIVTNNIFGDILSDEASMITGSIGMLPSASLGASGPGLFEPIHGSAPDIAGQDKANPLATILSAAMLLKYGLGEVKAAERIEAAVLNTLDRGFRTGDIHSAGLKLVGCKEMGEQVLKSIDSKVAAGV</sequence>
<keyword evidence="8" id="KW-0028">Amino-acid biosynthesis</keyword>
<keyword evidence="10" id="KW-0460">Magnesium</keyword>
<dbReference type="GO" id="GO:0051287">
    <property type="term" value="F:NAD binding"/>
    <property type="evidence" value="ECO:0007669"/>
    <property type="project" value="InterPro"/>
</dbReference>
<evidence type="ECO:0000256" key="11">
    <source>
        <dbReference type="ARBA" id="ARBA00023002"/>
    </source>
</evidence>
<feature type="domain" description="Isopropylmalate dehydrogenase-like" evidence="16">
    <location>
        <begin position="44"/>
        <end position="393"/>
    </location>
</feature>
<evidence type="ECO:0000256" key="8">
    <source>
        <dbReference type="ARBA" id="ARBA00022605"/>
    </source>
</evidence>
<evidence type="ECO:0000256" key="14">
    <source>
        <dbReference type="ARBA" id="ARBA00023304"/>
    </source>
</evidence>
<evidence type="ECO:0000256" key="15">
    <source>
        <dbReference type="RuleBase" id="RU004445"/>
    </source>
</evidence>
<evidence type="ECO:0000256" key="13">
    <source>
        <dbReference type="ARBA" id="ARBA00023211"/>
    </source>
</evidence>
<dbReference type="OrthoDB" id="419183at2759"/>
<evidence type="ECO:0000256" key="6">
    <source>
        <dbReference type="ARBA" id="ARBA00013101"/>
    </source>
</evidence>
<comment type="catalytic activity">
    <reaction evidence="1 15">
        <text>(2R,3S)-3-isopropylmalate + NAD(+) = 4-methyl-2-oxopentanoate + CO2 + NADH</text>
        <dbReference type="Rhea" id="RHEA:32271"/>
        <dbReference type="ChEBI" id="CHEBI:16526"/>
        <dbReference type="ChEBI" id="CHEBI:17865"/>
        <dbReference type="ChEBI" id="CHEBI:35121"/>
        <dbReference type="ChEBI" id="CHEBI:57540"/>
        <dbReference type="ChEBI" id="CHEBI:57945"/>
        <dbReference type="EC" id="1.1.1.85"/>
    </reaction>
</comment>
<dbReference type="SMART" id="SM01329">
    <property type="entry name" value="Iso_dh"/>
    <property type="match status" value="1"/>
</dbReference>
<keyword evidence="12 15" id="KW-0520">NAD</keyword>
<evidence type="ECO:0000256" key="1">
    <source>
        <dbReference type="ARBA" id="ARBA00000624"/>
    </source>
</evidence>
<evidence type="ECO:0000256" key="4">
    <source>
        <dbReference type="ARBA" id="ARBA00007769"/>
    </source>
</evidence>
<keyword evidence="9 15" id="KW-0479">Metal-binding</keyword>
<comment type="function">
    <text evidence="15">Catalyzes the oxidation of 3-carboxy-2-hydroxy-4-methylpentanoate (3-isopropylmalate) to 3-carboxy-4-methyl-2-oxopentanoate. The product decarboxylates to 4-methyl-2 oxopentanoate.</text>
</comment>
<comment type="similarity">
    <text evidence="4">Belongs to the isocitrate and isopropylmalate dehydrogenases family.</text>
</comment>
<dbReference type="EMBL" id="CACSLK010027751">
    <property type="protein sequence ID" value="CAA0827349.1"/>
    <property type="molecule type" value="Genomic_DNA"/>
</dbReference>
<dbReference type="PANTHER" id="PTHR42979">
    <property type="entry name" value="3-ISOPROPYLMALATE DEHYDROGENASE"/>
    <property type="match status" value="1"/>
</dbReference>
<evidence type="ECO:0000256" key="2">
    <source>
        <dbReference type="ARBA" id="ARBA00001936"/>
    </source>
</evidence>
<name>A0A9N7N5S8_STRHE</name>
<evidence type="ECO:0000256" key="5">
    <source>
        <dbReference type="ARBA" id="ARBA00011738"/>
    </source>
</evidence>
<evidence type="ECO:0000256" key="7">
    <source>
        <dbReference type="ARBA" id="ARBA00022430"/>
    </source>
</evidence>
<dbReference type="InterPro" id="IPR004429">
    <property type="entry name" value="Isopropylmalate_DH"/>
</dbReference>
<dbReference type="AlphaFoldDB" id="A0A9N7N5S8"/>
<evidence type="ECO:0000313" key="18">
    <source>
        <dbReference type="Proteomes" id="UP001153555"/>
    </source>
</evidence>
<dbReference type="GO" id="GO:0009098">
    <property type="term" value="P:L-leucine biosynthetic process"/>
    <property type="evidence" value="ECO:0007669"/>
    <property type="project" value="UniProtKB-KW"/>
</dbReference>
<comment type="caution">
    <text evidence="17">The sequence shown here is derived from an EMBL/GenBank/DDBJ whole genome shotgun (WGS) entry which is preliminary data.</text>
</comment>
<evidence type="ECO:0000256" key="12">
    <source>
        <dbReference type="ARBA" id="ARBA00023027"/>
    </source>
</evidence>
<dbReference type="InterPro" id="IPR019818">
    <property type="entry name" value="IsoCit/isopropylmalate_DH_CS"/>
</dbReference>
<evidence type="ECO:0000256" key="9">
    <source>
        <dbReference type="ARBA" id="ARBA00022723"/>
    </source>
</evidence>
<dbReference type="GO" id="GO:0003862">
    <property type="term" value="F:3-isopropylmalate dehydrogenase activity"/>
    <property type="evidence" value="ECO:0007669"/>
    <property type="project" value="UniProtKB-EC"/>
</dbReference>